<dbReference type="EMBL" id="KK198756">
    <property type="protein sequence ID" value="KCW76419.1"/>
    <property type="molecule type" value="Genomic_DNA"/>
</dbReference>
<dbReference type="PANTHER" id="PTHR31325">
    <property type="entry name" value="OS01G0798800 PROTEIN-RELATED"/>
    <property type="match status" value="1"/>
</dbReference>
<proteinExistence type="predicted"/>
<dbReference type="eggNOG" id="ENOG502QSWW">
    <property type="taxonomic scope" value="Eukaryota"/>
</dbReference>
<gene>
    <name evidence="2" type="ORF">EUGRSUZ_D00809</name>
</gene>
<dbReference type="OMA" id="FAPYQHY"/>
<accession>A0A059CDW7</accession>
<dbReference type="Pfam" id="PF04578">
    <property type="entry name" value="DUF594"/>
    <property type="match status" value="1"/>
</dbReference>
<sequence length="477" mass="55619">MQAQLFTQVWNCEGRLLRLERESHYKLKDMCLSFALFKLLQAHEKTWNLILHGLLSDRDGYKRAFRIVEVELTFLYDFFYTKYSIIFHPGYWTTKLMELMGIAIGIGAMTSLLKYHQRGNSSNCPLTTMPNGLSVDIFVTSVMITSFIVMELIQYFFMSFSEWAKVIWICQYVRKESWQKSAQIESMIKWICGVWLLKPWERKLHQYSFLDSYFYKPSRLLNNRIMAAFIDQTRDGQRQSPPIQLSEEVKQAVFHALRLNNSFYLENGCGSLRLNNHFDMLSWACHLETETQVIMVWHIATSFCEHRLPIRLDLPKMKDFRVATTLSKYLAYFVAFAPQLLPDRPLFAEHEFNQAIIQARVFFGRCKTMVDRIKKMEEVPGGHSAHEGTIIELGSRLGYSLVNDIGDEDNIWKILADFWVELVLYVAPSDNAKAHVEHLARGGEFVTHLWALLSHAGIERKKPPTEPHNALERSNSF</sequence>
<evidence type="ECO:0000259" key="1">
    <source>
        <dbReference type="Pfam" id="PF13968"/>
    </source>
</evidence>
<dbReference type="AlphaFoldDB" id="A0A059CDW7"/>
<dbReference type="Pfam" id="PF13968">
    <property type="entry name" value="DUF4220"/>
    <property type="match status" value="1"/>
</dbReference>
<dbReference type="STRING" id="71139.A0A059CDW7"/>
<protein>
    <recommendedName>
        <fullName evidence="1">DUF4220 domain-containing protein</fullName>
    </recommendedName>
</protein>
<dbReference type="InterPro" id="IPR025315">
    <property type="entry name" value="DUF4220"/>
</dbReference>
<dbReference type="Gramene" id="KCW76419">
    <property type="protein sequence ID" value="KCW76419"/>
    <property type="gene ID" value="EUGRSUZ_D00809"/>
</dbReference>
<evidence type="ECO:0000313" key="2">
    <source>
        <dbReference type="EMBL" id="KCW76419.1"/>
    </source>
</evidence>
<feature type="domain" description="DUF4220" evidence="1">
    <location>
        <begin position="5"/>
        <end position="211"/>
    </location>
</feature>
<dbReference type="InParanoid" id="A0A059CDW7"/>
<name>A0A059CDW7_EUCGR</name>
<reference evidence="2" key="1">
    <citation type="submission" date="2013-07" db="EMBL/GenBank/DDBJ databases">
        <title>The genome of Eucalyptus grandis.</title>
        <authorList>
            <person name="Schmutz J."/>
            <person name="Hayes R."/>
            <person name="Myburg A."/>
            <person name="Tuskan G."/>
            <person name="Grattapaglia D."/>
            <person name="Rokhsar D.S."/>
        </authorList>
    </citation>
    <scope>NUCLEOTIDE SEQUENCE</scope>
    <source>
        <tissue evidence="2">Leaf extractions</tissue>
    </source>
</reference>
<dbReference type="InterPro" id="IPR007658">
    <property type="entry name" value="DUF594"/>
</dbReference>
<organism evidence="2">
    <name type="scientific">Eucalyptus grandis</name>
    <name type="common">Flooded gum</name>
    <dbReference type="NCBI Taxonomy" id="71139"/>
    <lineage>
        <taxon>Eukaryota</taxon>
        <taxon>Viridiplantae</taxon>
        <taxon>Streptophyta</taxon>
        <taxon>Embryophyta</taxon>
        <taxon>Tracheophyta</taxon>
        <taxon>Spermatophyta</taxon>
        <taxon>Magnoliopsida</taxon>
        <taxon>eudicotyledons</taxon>
        <taxon>Gunneridae</taxon>
        <taxon>Pentapetalae</taxon>
        <taxon>rosids</taxon>
        <taxon>malvids</taxon>
        <taxon>Myrtales</taxon>
        <taxon>Myrtaceae</taxon>
        <taxon>Myrtoideae</taxon>
        <taxon>Eucalypteae</taxon>
        <taxon>Eucalyptus</taxon>
    </lineage>
</organism>